<dbReference type="Proteomes" id="UP001557470">
    <property type="component" value="Unassembled WGS sequence"/>
</dbReference>
<keyword evidence="8" id="KW-1185">Reference proteome</keyword>
<protein>
    <recommendedName>
        <fullName evidence="9">Phosphatase phospho1</fullName>
    </recommendedName>
</protein>
<dbReference type="SUPFAM" id="SSF56784">
    <property type="entry name" value="HAD-like"/>
    <property type="match status" value="1"/>
</dbReference>
<evidence type="ECO:0000256" key="1">
    <source>
        <dbReference type="ARBA" id="ARBA00001946"/>
    </source>
</evidence>
<dbReference type="InterPro" id="IPR006384">
    <property type="entry name" value="HAD_hydro_PyrdxlP_Pase-like"/>
</dbReference>
<dbReference type="GO" id="GO:0016787">
    <property type="term" value="F:hydrolase activity"/>
    <property type="evidence" value="ECO:0007669"/>
    <property type="project" value="UniProtKB-KW"/>
</dbReference>
<dbReference type="PANTHER" id="PTHR20889">
    <property type="entry name" value="PHOSPHATASE, ORPHAN 1, 2"/>
    <property type="match status" value="1"/>
</dbReference>
<comment type="similarity">
    <text evidence="2">Belongs to the HAD-like hydrolase superfamily. PHOSPHO family.</text>
</comment>
<dbReference type="InterPro" id="IPR036412">
    <property type="entry name" value="HAD-like_sf"/>
</dbReference>
<accession>A0ABD0XG16</accession>
<feature type="region of interest" description="Disordered" evidence="6">
    <location>
        <begin position="52"/>
        <end position="73"/>
    </location>
</feature>
<dbReference type="NCBIfam" id="TIGR01488">
    <property type="entry name" value="HAD-SF-IB"/>
    <property type="match status" value="1"/>
</dbReference>
<comment type="caution">
    <text evidence="7">The sequence shown here is derived from an EMBL/GenBank/DDBJ whole genome shotgun (WGS) entry which is preliminary data.</text>
</comment>
<dbReference type="AlphaFoldDB" id="A0ABD0XG16"/>
<name>A0ABD0XG16_UMBPY</name>
<evidence type="ECO:0000256" key="5">
    <source>
        <dbReference type="ARBA" id="ARBA00022842"/>
    </source>
</evidence>
<keyword evidence="4" id="KW-0378">Hydrolase</keyword>
<evidence type="ECO:0008006" key="9">
    <source>
        <dbReference type="Google" id="ProtNLM"/>
    </source>
</evidence>
<comment type="cofactor">
    <cofactor evidence="1">
        <name>Mg(2+)</name>
        <dbReference type="ChEBI" id="CHEBI:18420"/>
    </cofactor>
</comment>
<organism evidence="7 8">
    <name type="scientific">Umbra pygmaea</name>
    <name type="common">Eastern mudminnow</name>
    <dbReference type="NCBI Taxonomy" id="75934"/>
    <lineage>
        <taxon>Eukaryota</taxon>
        <taxon>Metazoa</taxon>
        <taxon>Chordata</taxon>
        <taxon>Craniata</taxon>
        <taxon>Vertebrata</taxon>
        <taxon>Euteleostomi</taxon>
        <taxon>Actinopterygii</taxon>
        <taxon>Neopterygii</taxon>
        <taxon>Teleostei</taxon>
        <taxon>Protacanthopterygii</taxon>
        <taxon>Esociformes</taxon>
        <taxon>Umbridae</taxon>
        <taxon>Umbra</taxon>
    </lineage>
</organism>
<dbReference type="NCBIfam" id="TIGR01489">
    <property type="entry name" value="DKMTPPase-SF"/>
    <property type="match status" value="1"/>
</dbReference>
<evidence type="ECO:0000256" key="6">
    <source>
        <dbReference type="SAM" id="MobiDB-lite"/>
    </source>
</evidence>
<dbReference type="Pfam" id="PF06888">
    <property type="entry name" value="Put_Phosphatase"/>
    <property type="match status" value="1"/>
</dbReference>
<evidence type="ECO:0000256" key="2">
    <source>
        <dbReference type="ARBA" id="ARBA00008541"/>
    </source>
</evidence>
<keyword evidence="5" id="KW-0460">Magnesium</keyword>
<dbReference type="EMBL" id="JAGEUA010000003">
    <property type="protein sequence ID" value="KAL0992740.1"/>
    <property type="molecule type" value="Genomic_DNA"/>
</dbReference>
<sequence length="322" mass="36562">MAEEELSLFYVASGPEGRDRLLEGCLLGDVHTDAHALVVLRNPQLTARTVEDNNIQPTRSRRPASNMAANSATPPSDRRFLIFFDFDETIVDESSDDVVVQAAPGQNLPGWLKDTYRPGHYNDYMQRVLAYLGEKGVSESAIRSVIEKIPASPGMLALFQFLRHRPPQDFEVVLISDANTFFIESWLHRVGARQLFAKIFTNPATFDTHGRLVLRPFHTHGCLRCPDNMCKQVIVRDYVLRRTQERGRPFQRVFYVGDGANDFCPSLVLGPRDTAFARRGYPMHRLITEVHEARPGEFKAVTVPWTSGEDVVERLRKHVEDN</sequence>
<proteinExistence type="inferred from homology"/>
<evidence type="ECO:0000256" key="4">
    <source>
        <dbReference type="ARBA" id="ARBA00022801"/>
    </source>
</evidence>
<dbReference type="Gene3D" id="3.40.50.1000">
    <property type="entry name" value="HAD superfamily/HAD-like"/>
    <property type="match status" value="1"/>
</dbReference>
<dbReference type="InterPro" id="IPR023214">
    <property type="entry name" value="HAD_sf"/>
</dbReference>
<evidence type="ECO:0000313" key="8">
    <source>
        <dbReference type="Proteomes" id="UP001557470"/>
    </source>
</evidence>
<reference evidence="7 8" key="1">
    <citation type="submission" date="2024-06" db="EMBL/GenBank/DDBJ databases">
        <authorList>
            <person name="Pan Q."/>
            <person name="Wen M."/>
            <person name="Jouanno E."/>
            <person name="Zahm M."/>
            <person name="Klopp C."/>
            <person name="Cabau C."/>
            <person name="Louis A."/>
            <person name="Berthelot C."/>
            <person name="Parey E."/>
            <person name="Roest Crollius H."/>
            <person name="Montfort J."/>
            <person name="Robinson-Rechavi M."/>
            <person name="Bouchez O."/>
            <person name="Lampietro C."/>
            <person name="Lopez Roques C."/>
            <person name="Donnadieu C."/>
            <person name="Postlethwait J."/>
            <person name="Bobe J."/>
            <person name="Verreycken H."/>
            <person name="Guiguen Y."/>
        </authorList>
    </citation>
    <scope>NUCLEOTIDE SEQUENCE [LARGE SCALE GENOMIC DNA]</scope>
    <source>
        <strain evidence="7">Up_M1</strain>
        <tissue evidence="7">Testis</tissue>
    </source>
</reference>
<keyword evidence="3" id="KW-0479">Metal-binding</keyword>
<dbReference type="InterPro" id="IPR016965">
    <property type="entry name" value="Pase_PHOSPHO-typ"/>
</dbReference>
<gene>
    <name evidence="7" type="ORF">UPYG_G00097750</name>
</gene>
<dbReference type="GO" id="GO:0046872">
    <property type="term" value="F:metal ion binding"/>
    <property type="evidence" value="ECO:0007669"/>
    <property type="project" value="UniProtKB-KW"/>
</dbReference>
<dbReference type="PANTHER" id="PTHR20889:SF2">
    <property type="entry name" value="PHOSPHOETHANOLAMINE_PHOSPHOCHOLINE PHOSPHATASE"/>
    <property type="match status" value="1"/>
</dbReference>
<evidence type="ECO:0000313" key="7">
    <source>
        <dbReference type="EMBL" id="KAL0992740.1"/>
    </source>
</evidence>
<evidence type="ECO:0000256" key="3">
    <source>
        <dbReference type="ARBA" id="ARBA00022723"/>
    </source>
</evidence>